<sequence>MGIAANGTTANGGVGDLSSVHGSSFGAADMSLQFFLFVGPPRMFRNSPLLILRSAVVMLSSSLPQGEARRRWKKEKPKNEREN</sequence>
<protein>
    <submittedName>
        <fullName evidence="1">Uncharacterized protein</fullName>
    </submittedName>
</protein>
<name>A0ACC4B0D6_POPAL</name>
<keyword evidence="2" id="KW-1185">Reference proteome</keyword>
<reference evidence="1 2" key="1">
    <citation type="journal article" date="2024" name="Plant Biotechnol. J.">
        <title>Genome and CRISPR/Cas9 system of a widespread forest tree (Populus alba) in the world.</title>
        <authorList>
            <person name="Liu Y.J."/>
            <person name="Jiang P.F."/>
            <person name="Han X.M."/>
            <person name="Li X.Y."/>
            <person name="Wang H.M."/>
            <person name="Wang Y.J."/>
            <person name="Wang X.X."/>
            <person name="Zeng Q.Y."/>
        </authorList>
    </citation>
    <scope>NUCLEOTIDE SEQUENCE [LARGE SCALE GENOMIC DNA]</scope>
    <source>
        <strain evidence="2">cv. PAL-ZL1</strain>
    </source>
</reference>
<evidence type="ECO:0000313" key="1">
    <source>
        <dbReference type="EMBL" id="KAL3571955.1"/>
    </source>
</evidence>
<proteinExistence type="predicted"/>
<organism evidence="1 2">
    <name type="scientific">Populus alba</name>
    <name type="common">White poplar</name>
    <dbReference type="NCBI Taxonomy" id="43335"/>
    <lineage>
        <taxon>Eukaryota</taxon>
        <taxon>Viridiplantae</taxon>
        <taxon>Streptophyta</taxon>
        <taxon>Embryophyta</taxon>
        <taxon>Tracheophyta</taxon>
        <taxon>Spermatophyta</taxon>
        <taxon>Magnoliopsida</taxon>
        <taxon>eudicotyledons</taxon>
        <taxon>Gunneridae</taxon>
        <taxon>Pentapetalae</taxon>
        <taxon>rosids</taxon>
        <taxon>fabids</taxon>
        <taxon>Malpighiales</taxon>
        <taxon>Salicaceae</taxon>
        <taxon>Saliceae</taxon>
        <taxon>Populus</taxon>
    </lineage>
</organism>
<comment type="caution">
    <text evidence="1">The sequence shown here is derived from an EMBL/GenBank/DDBJ whole genome shotgun (WGS) entry which is preliminary data.</text>
</comment>
<evidence type="ECO:0000313" key="2">
    <source>
        <dbReference type="Proteomes" id="UP000309997"/>
    </source>
</evidence>
<dbReference type="EMBL" id="RCHU02000014">
    <property type="protein sequence ID" value="KAL3571955.1"/>
    <property type="molecule type" value="Genomic_DNA"/>
</dbReference>
<accession>A0ACC4B0D6</accession>
<gene>
    <name evidence="1" type="ORF">D5086_025859</name>
</gene>
<dbReference type="Proteomes" id="UP000309997">
    <property type="component" value="Unassembled WGS sequence"/>
</dbReference>